<evidence type="ECO:0000256" key="1">
    <source>
        <dbReference type="SAM" id="MobiDB-lite"/>
    </source>
</evidence>
<dbReference type="EMBL" id="GL876976">
    <property type="protein sequence ID" value="KLU91238.1"/>
    <property type="molecule type" value="Genomic_DNA"/>
</dbReference>
<dbReference type="Gene3D" id="3.30.1330.30">
    <property type="match status" value="1"/>
</dbReference>
<dbReference type="GO" id="GO:0070966">
    <property type="term" value="P:nuclear-transcribed mRNA catabolic process, no-go decay"/>
    <property type="evidence" value="ECO:0007669"/>
    <property type="project" value="InterPro"/>
</dbReference>
<name>A0A0H2U505_MAGP6</name>
<dbReference type="SUPFAM" id="SSF55315">
    <property type="entry name" value="L30e-like"/>
    <property type="match status" value="1"/>
</dbReference>
<dbReference type="GO" id="GO:0005737">
    <property type="term" value="C:cytoplasm"/>
    <property type="evidence" value="ECO:0007669"/>
    <property type="project" value="TreeGrafter"/>
</dbReference>
<evidence type="ECO:0000313" key="3">
    <source>
        <dbReference type="EMBL" id="KLU91238.1"/>
    </source>
</evidence>
<protein>
    <recommendedName>
        <fullName evidence="2">eRF1 domain-containing protein</fullName>
    </recommendedName>
</protein>
<reference evidence="3" key="2">
    <citation type="submission" date="2011-03" db="EMBL/GenBank/DDBJ databases">
        <title>Annotation of Magnaporthe poae ATCC 64411.</title>
        <authorList>
            <person name="Ma L.-J."/>
            <person name="Dead R."/>
            <person name="Young S.K."/>
            <person name="Zeng Q."/>
            <person name="Gargeya S."/>
            <person name="Fitzgerald M."/>
            <person name="Haas B."/>
            <person name="Abouelleil A."/>
            <person name="Alvarado L."/>
            <person name="Arachchi H.M."/>
            <person name="Berlin A."/>
            <person name="Brown A."/>
            <person name="Chapman S.B."/>
            <person name="Chen Z."/>
            <person name="Dunbar C."/>
            <person name="Freedman E."/>
            <person name="Gearin G."/>
            <person name="Gellesch M."/>
            <person name="Goldberg J."/>
            <person name="Griggs A."/>
            <person name="Gujja S."/>
            <person name="Heiman D."/>
            <person name="Howarth C."/>
            <person name="Larson L."/>
            <person name="Lui A."/>
            <person name="MacDonald P.J.P."/>
            <person name="Mehta T."/>
            <person name="Montmayeur A."/>
            <person name="Murphy C."/>
            <person name="Neiman D."/>
            <person name="Pearson M."/>
            <person name="Priest M."/>
            <person name="Roberts A."/>
            <person name="Saif S."/>
            <person name="Shea T."/>
            <person name="Shenoy N."/>
            <person name="Sisk P."/>
            <person name="Stolte C."/>
            <person name="Sykes S."/>
            <person name="Yandava C."/>
            <person name="Wortman J."/>
            <person name="Nusbaum C."/>
            <person name="Birren B."/>
        </authorList>
    </citation>
    <scope>NUCLEOTIDE SEQUENCE</scope>
    <source>
        <strain evidence="3">ATCC 64411</strain>
    </source>
</reference>
<accession>A0A0H2U505</accession>
<feature type="compositionally biased region" description="Acidic residues" evidence="1">
    <location>
        <begin position="70"/>
        <end position="81"/>
    </location>
</feature>
<reference evidence="3" key="1">
    <citation type="submission" date="2010-05" db="EMBL/GenBank/DDBJ databases">
        <title>The Genome Sequence of Magnaporthe poae strain ATCC 64411.</title>
        <authorList>
            <consortium name="The Broad Institute Genome Sequencing Platform"/>
            <consortium name="Broad Institute Genome Sequencing Center for Infectious Disease"/>
            <person name="Ma L.-J."/>
            <person name="Dead R."/>
            <person name="Young S."/>
            <person name="Zeng Q."/>
            <person name="Koehrsen M."/>
            <person name="Alvarado L."/>
            <person name="Berlin A."/>
            <person name="Chapman S.B."/>
            <person name="Chen Z."/>
            <person name="Freedman E."/>
            <person name="Gellesch M."/>
            <person name="Goldberg J."/>
            <person name="Griggs A."/>
            <person name="Gujja S."/>
            <person name="Heilman E.R."/>
            <person name="Heiman D."/>
            <person name="Hepburn T."/>
            <person name="Howarth C."/>
            <person name="Jen D."/>
            <person name="Larson L."/>
            <person name="Mehta T."/>
            <person name="Neiman D."/>
            <person name="Pearson M."/>
            <person name="Roberts A."/>
            <person name="Saif S."/>
            <person name="Shea T."/>
            <person name="Shenoy N."/>
            <person name="Sisk P."/>
            <person name="Stolte C."/>
            <person name="Sykes S."/>
            <person name="Walk T."/>
            <person name="White J."/>
            <person name="Yandava C."/>
            <person name="Haas B."/>
            <person name="Nusbaum C."/>
            <person name="Birren B."/>
        </authorList>
    </citation>
    <scope>NUCLEOTIDE SEQUENCE</scope>
    <source>
        <strain evidence="3">ATCC 64411</strain>
    </source>
</reference>
<evidence type="ECO:0000259" key="2">
    <source>
        <dbReference type="Pfam" id="PF03465"/>
    </source>
</evidence>
<dbReference type="Pfam" id="PF03465">
    <property type="entry name" value="eRF1_3"/>
    <property type="match status" value="1"/>
</dbReference>
<organism evidence="3">
    <name type="scientific">Magnaporthiopsis poae (strain ATCC 64411 / 73-15)</name>
    <name type="common">Kentucky bluegrass fungus</name>
    <name type="synonym">Magnaporthe poae</name>
    <dbReference type="NCBI Taxonomy" id="644358"/>
    <lineage>
        <taxon>Eukaryota</taxon>
        <taxon>Fungi</taxon>
        <taxon>Dikarya</taxon>
        <taxon>Ascomycota</taxon>
        <taxon>Pezizomycotina</taxon>
        <taxon>Sordariomycetes</taxon>
        <taxon>Sordariomycetidae</taxon>
        <taxon>Magnaporthales</taxon>
        <taxon>Magnaporthaceae</taxon>
        <taxon>Magnaporthiopsis</taxon>
    </lineage>
</organism>
<dbReference type="PANTHER" id="PTHR10853:SF0">
    <property type="entry name" value="PROTEIN PELOTA HOMOLOG"/>
    <property type="match status" value="1"/>
</dbReference>
<dbReference type="GO" id="GO:0070481">
    <property type="term" value="P:nuclear-transcribed mRNA catabolic process, non-stop decay"/>
    <property type="evidence" value="ECO:0007669"/>
    <property type="project" value="InterPro"/>
</dbReference>
<feature type="region of interest" description="Disordered" evidence="1">
    <location>
        <begin position="70"/>
        <end position="91"/>
    </location>
</feature>
<proteinExistence type="predicted"/>
<dbReference type="InterPro" id="IPR029064">
    <property type="entry name" value="Ribosomal_eL30-like_sf"/>
</dbReference>
<feature type="domain" description="eRF1" evidence="2">
    <location>
        <begin position="3"/>
        <end position="63"/>
    </location>
</feature>
<dbReference type="InterPro" id="IPR005142">
    <property type="entry name" value="eRF1_3"/>
</dbReference>
<dbReference type="GO" id="GO:0070651">
    <property type="term" value="P:nonfunctional rRNA decay"/>
    <property type="evidence" value="ECO:0007669"/>
    <property type="project" value="TreeGrafter"/>
</dbReference>
<dbReference type="GO" id="GO:0071025">
    <property type="term" value="P:RNA surveillance"/>
    <property type="evidence" value="ECO:0007669"/>
    <property type="project" value="InterPro"/>
</dbReference>
<dbReference type="AlphaFoldDB" id="A0A0H2U505"/>
<sequence length="91" mass="9602">GGVLLVNNALFRSLDIATRRRYVALVDKVKEDGGDARILSSDHESGQRLEALGGIAAILTYPIFDLDDEDGDGEVEAEDGGVADRGGTTIV</sequence>
<dbReference type="OrthoDB" id="10249111at2759"/>
<dbReference type="GO" id="GO:0032790">
    <property type="term" value="P:ribosome disassembly"/>
    <property type="evidence" value="ECO:0007669"/>
    <property type="project" value="TreeGrafter"/>
</dbReference>
<feature type="non-terminal residue" evidence="3">
    <location>
        <position position="1"/>
    </location>
</feature>
<gene>
    <name evidence="3" type="ORF">MAPG_09760</name>
</gene>
<dbReference type="InterPro" id="IPR004405">
    <property type="entry name" value="TF_pelota"/>
</dbReference>
<dbReference type="VEuPathDB" id="FungiDB:MAPG_09760"/>
<dbReference type="PANTHER" id="PTHR10853">
    <property type="entry name" value="PELOTA"/>
    <property type="match status" value="1"/>
</dbReference>